<organism evidence="2 3">
    <name type="scientific">Quercus lobata</name>
    <name type="common">Valley oak</name>
    <dbReference type="NCBI Taxonomy" id="97700"/>
    <lineage>
        <taxon>Eukaryota</taxon>
        <taxon>Viridiplantae</taxon>
        <taxon>Streptophyta</taxon>
        <taxon>Embryophyta</taxon>
        <taxon>Tracheophyta</taxon>
        <taxon>Spermatophyta</taxon>
        <taxon>Magnoliopsida</taxon>
        <taxon>eudicotyledons</taxon>
        <taxon>Gunneridae</taxon>
        <taxon>Pentapetalae</taxon>
        <taxon>rosids</taxon>
        <taxon>fabids</taxon>
        <taxon>Fagales</taxon>
        <taxon>Fagaceae</taxon>
        <taxon>Quercus</taxon>
    </lineage>
</organism>
<evidence type="ECO:0000313" key="2">
    <source>
        <dbReference type="EnsemblPlants" id="QL02p036789:mrna"/>
    </source>
</evidence>
<dbReference type="Proteomes" id="UP000594261">
    <property type="component" value="Chromosome 2"/>
</dbReference>
<reference evidence="3" key="1">
    <citation type="journal article" date="2016" name="G3 (Bethesda)">
        <title>First Draft Assembly and Annotation of the Genome of a California Endemic Oak Quercus lobata Nee (Fagaceae).</title>
        <authorList>
            <person name="Sork V.L."/>
            <person name="Fitz-Gibbon S.T."/>
            <person name="Puiu D."/>
            <person name="Crepeau M."/>
            <person name="Gugger P.F."/>
            <person name="Sherman R."/>
            <person name="Stevens K."/>
            <person name="Langley C.H."/>
            <person name="Pellegrini M."/>
            <person name="Salzberg S.L."/>
        </authorList>
    </citation>
    <scope>NUCLEOTIDE SEQUENCE [LARGE SCALE GENOMIC DNA]</scope>
    <source>
        <strain evidence="3">cv. SW786</strain>
    </source>
</reference>
<proteinExistence type="predicted"/>
<dbReference type="PANTHER" id="PTHR35475:SF1">
    <property type="entry name" value="WD REPEAT PROTEIN"/>
    <property type="match status" value="1"/>
</dbReference>
<accession>A0A7N2KVN4</accession>
<dbReference type="PANTHER" id="PTHR35475">
    <property type="entry name" value="WD REPEAT PROTEIN"/>
    <property type="match status" value="1"/>
</dbReference>
<dbReference type="InParanoid" id="A0A7N2KVN4"/>
<dbReference type="EnsemblPlants" id="QL02p036789:mrna">
    <property type="protein sequence ID" value="QL02p036789:mrna"/>
    <property type="gene ID" value="QL02p036789"/>
</dbReference>
<evidence type="ECO:0000256" key="1">
    <source>
        <dbReference type="SAM" id="MobiDB-lite"/>
    </source>
</evidence>
<reference evidence="2" key="2">
    <citation type="submission" date="2021-01" db="UniProtKB">
        <authorList>
            <consortium name="EnsemblPlants"/>
        </authorList>
    </citation>
    <scope>IDENTIFICATION</scope>
</reference>
<dbReference type="AlphaFoldDB" id="A0A7N2KVN4"/>
<sequence length="209" mass="23055">MSQIEKTEENEKGEIEESSNDSRSVGTRVPEVEIHVFRRGKGPIEVLKSKLVGYEQDQLDVRDILDKYSFKSIFAFNPNRNPAGSCGRGLAIRFNSRNGRSILTYRDGATIYIDGEPKSVGGDLKSIFHTKGFGVFSPVEGMACLLCFSSNGGKMDPPKTNTPSSASSPLPCRLEGKNVVEVGWHRNLVNAIVVTICVVRCDVIEGNWW</sequence>
<feature type="compositionally biased region" description="Basic and acidic residues" evidence="1">
    <location>
        <begin position="1"/>
        <end position="15"/>
    </location>
</feature>
<name>A0A7N2KVN4_QUELO</name>
<keyword evidence="3" id="KW-1185">Reference proteome</keyword>
<evidence type="ECO:0000313" key="3">
    <source>
        <dbReference type="Proteomes" id="UP000594261"/>
    </source>
</evidence>
<dbReference type="FunCoup" id="A0A7N2KVN4">
    <property type="interactions" value="1412"/>
</dbReference>
<feature type="region of interest" description="Disordered" evidence="1">
    <location>
        <begin position="1"/>
        <end position="27"/>
    </location>
</feature>
<dbReference type="Gramene" id="QL02p036789:mrna">
    <property type="protein sequence ID" value="QL02p036789:mrna"/>
    <property type="gene ID" value="QL02p036789"/>
</dbReference>
<protein>
    <submittedName>
        <fullName evidence="2">Uncharacterized protein</fullName>
    </submittedName>
</protein>